<accession>A0ABN0IKI9</accession>
<reference evidence="1 2" key="1">
    <citation type="submission" date="2012-05" db="EMBL/GenBank/DDBJ databases">
        <authorList>
            <person name="Weinstock G."/>
            <person name="Sodergren E."/>
            <person name="Lobos E.A."/>
            <person name="Fulton L."/>
            <person name="Fulton R."/>
            <person name="Courtney L."/>
            <person name="Fronick C."/>
            <person name="O'Laughlin M."/>
            <person name="Godfrey J."/>
            <person name="Wilson R.M."/>
            <person name="Miner T."/>
            <person name="Farmer C."/>
            <person name="Delehaunty K."/>
            <person name="Cordes M."/>
            <person name="Minx P."/>
            <person name="Tomlinson C."/>
            <person name="Chen J."/>
            <person name="Wollam A."/>
            <person name="Pepin K.H."/>
            <person name="Bhonagiri V."/>
            <person name="Zhang X."/>
            <person name="Suruliraj S."/>
            <person name="Warren W."/>
            <person name="Mitreva M."/>
            <person name="Mardis E.R."/>
            <person name="Wilson R.K."/>
        </authorList>
    </citation>
    <scope>NUCLEOTIDE SEQUENCE [LARGE SCALE GENOMIC DNA]</scope>
    <source>
        <strain evidence="1 2">KON</strain>
    </source>
</reference>
<dbReference type="Proteomes" id="UP000010412">
    <property type="component" value="Unassembled WGS sequence"/>
</dbReference>
<gene>
    <name evidence="1" type="ORF">HMPREF0870_01118</name>
</gene>
<protein>
    <submittedName>
        <fullName evidence="1">Uncharacterized protein</fullName>
    </submittedName>
</protein>
<comment type="caution">
    <text evidence="1">The sequence shown here is derived from an EMBL/GenBank/DDBJ whole genome shotgun (WGS) entry which is preliminary data.</text>
</comment>
<keyword evidence="2" id="KW-1185">Reference proteome</keyword>
<organism evidence="1 2">
    <name type="scientific">Veillonella atypica KON</name>
    <dbReference type="NCBI Taxonomy" id="1128111"/>
    <lineage>
        <taxon>Bacteria</taxon>
        <taxon>Bacillati</taxon>
        <taxon>Bacillota</taxon>
        <taxon>Negativicutes</taxon>
        <taxon>Veillonellales</taxon>
        <taxon>Veillonellaceae</taxon>
        <taxon>Veillonella</taxon>
    </lineage>
</organism>
<dbReference type="RefSeq" id="WP_005382706.1">
    <property type="nucleotide sequence ID" value="NZ_KB291568.1"/>
</dbReference>
<dbReference type="GeneID" id="57773868"/>
<dbReference type="EMBL" id="AMEX01000016">
    <property type="protein sequence ID" value="EKY19529.1"/>
    <property type="molecule type" value="Genomic_DNA"/>
</dbReference>
<name>A0ABN0IKI9_9FIRM</name>
<evidence type="ECO:0000313" key="2">
    <source>
        <dbReference type="Proteomes" id="UP000010412"/>
    </source>
</evidence>
<proteinExistence type="predicted"/>
<sequence>MAFVPKITVSEFVEREISIRYKRLPIVNFVNLIKSGVELGKFERYVIEFFREVKPENRRKFMVEQNITPFEMEQLYNKVKHIPAVSTVEGSIYGE</sequence>
<evidence type="ECO:0000313" key="1">
    <source>
        <dbReference type="EMBL" id="EKY19529.1"/>
    </source>
</evidence>